<reference evidence="1" key="1">
    <citation type="submission" date="2020-05" db="EMBL/GenBank/DDBJ databases">
        <title>Large-scale comparative analyses of tick genomes elucidate their genetic diversity and vector capacities.</title>
        <authorList>
            <person name="Jia N."/>
            <person name="Wang J."/>
            <person name="Shi W."/>
            <person name="Du L."/>
            <person name="Sun Y."/>
            <person name="Zhan W."/>
            <person name="Jiang J."/>
            <person name="Wang Q."/>
            <person name="Zhang B."/>
            <person name="Ji P."/>
            <person name="Sakyi L.B."/>
            <person name="Cui X."/>
            <person name="Yuan T."/>
            <person name="Jiang B."/>
            <person name="Yang W."/>
            <person name="Lam T.T.-Y."/>
            <person name="Chang Q."/>
            <person name="Ding S."/>
            <person name="Wang X."/>
            <person name="Zhu J."/>
            <person name="Ruan X."/>
            <person name="Zhao L."/>
            <person name="Wei J."/>
            <person name="Que T."/>
            <person name="Du C."/>
            <person name="Cheng J."/>
            <person name="Dai P."/>
            <person name="Han X."/>
            <person name="Huang E."/>
            <person name="Gao Y."/>
            <person name="Liu J."/>
            <person name="Shao H."/>
            <person name="Ye R."/>
            <person name="Li L."/>
            <person name="Wei W."/>
            <person name="Wang X."/>
            <person name="Wang C."/>
            <person name="Yang T."/>
            <person name="Huo Q."/>
            <person name="Li W."/>
            <person name="Guo W."/>
            <person name="Chen H."/>
            <person name="Zhou L."/>
            <person name="Ni X."/>
            <person name="Tian J."/>
            <person name="Zhou Y."/>
            <person name="Sheng Y."/>
            <person name="Liu T."/>
            <person name="Pan Y."/>
            <person name="Xia L."/>
            <person name="Li J."/>
            <person name="Zhao F."/>
            <person name="Cao W."/>
        </authorList>
    </citation>
    <scope>NUCLEOTIDE SEQUENCE</scope>
    <source>
        <strain evidence="1">Hyas-2018</strain>
    </source>
</reference>
<comment type="caution">
    <text evidence="1">The sequence shown here is derived from an EMBL/GenBank/DDBJ whole genome shotgun (WGS) entry which is preliminary data.</text>
</comment>
<evidence type="ECO:0000313" key="2">
    <source>
        <dbReference type="Proteomes" id="UP000821845"/>
    </source>
</evidence>
<dbReference type="EMBL" id="CM023486">
    <property type="protein sequence ID" value="KAH6928000.1"/>
    <property type="molecule type" value="Genomic_DNA"/>
</dbReference>
<evidence type="ECO:0000313" key="1">
    <source>
        <dbReference type="EMBL" id="KAH6928000.1"/>
    </source>
</evidence>
<keyword evidence="2" id="KW-1185">Reference proteome</keyword>
<proteinExistence type="predicted"/>
<sequence>MNRVITRPRHAITTALTNTHATSVHEHLTQRTNSKGRSFATLNLLRKKSIQNHKLDFYLYTTAAVRLVTSLDISRRRAPSYGQSMPSAQHCGRHLNTPSLRNSTSGGRFREERRLGPTLEG</sequence>
<organism evidence="1 2">
    <name type="scientific">Hyalomma asiaticum</name>
    <name type="common">Tick</name>
    <dbReference type="NCBI Taxonomy" id="266040"/>
    <lineage>
        <taxon>Eukaryota</taxon>
        <taxon>Metazoa</taxon>
        <taxon>Ecdysozoa</taxon>
        <taxon>Arthropoda</taxon>
        <taxon>Chelicerata</taxon>
        <taxon>Arachnida</taxon>
        <taxon>Acari</taxon>
        <taxon>Parasitiformes</taxon>
        <taxon>Ixodida</taxon>
        <taxon>Ixodoidea</taxon>
        <taxon>Ixodidae</taxon>
        <taxon>Hyalomminae</taxon>
        <taxon>Hyalomma</taxon>
    </lineage>
</organism>
<protein>
    <submittedName>
        <fullName evidence="1">Uncharacterized protein</fullName>
    </submittedName>
</protein>
<dbReference type="Proteomes" id="UP000821845">
    <property type="component" value="Chromosome 6"/>
</dbReference>
<gene>
    <name evidence="1" type="ORF">HPB50_010356</name>
</gene>
<name>A0ACB7RZU8_HYAAI</name>
<accession>A0ACB7RZU8</accession>